<keyword evidence="2" id="KW-0805">Transcription regulation</keyword>
<proteinExistence type="predicted"/>
<organism evidence="7 8">
    <name type="scientific">Streptomyces atriruber</name>
    <dbReference type="NCBI Taxonomy" id="545121"/>
    <lineage>
        <taxon>Bacteria</taxon>
        <taxon>Bacillati</taxon>
        <taxon>Actinomycetota</taxon>
        <taxon>Actinomycetes</taxon>
        <taxon>Kitasatosporales</taxon>
        <taxon>Streptomycetaceae</taxon>
        <taxon>Streptomyces</taxon>
    </lineage>
</organism>
<dbReference type="Gene3D" id="1.10.357.10">
    <property type="entry name" value="Tetracycline Repressor, domain 2"/>
    <property type="match status" value="1"/>
</dbReference>
<gene>
    <name evidence="7" type="ORF">ABZ921_35745</name>
</gene>
<dbReference type="PANTHER" id="PTHR30055:SF234">
    <property type="entry name" value="HTH-TYPE TRANSCRIPTIONAL REGULATOR BETI"/>
    <property type="match status" value="1"/>
</dbReference>
<dbReference type="Pfam" id="PF13977">
    <property type="entry name" value="TetR_C_6"/>
    <property type="match status" value="1"/>
</dbReference>
<dbReference type="PROSITE" id="PS50977">
    <property type="entry name" value="HTH_TETR_2"/>
    <property type="match status" value="1"/>
</dbReference>
<evidence type="ECO:0000256" key="4">
    <source>
        <dbReference type="ARBA" id="ARBA00023163"/>
    </source>
</evidence>
<keyword evidence="3 5" id="KW-0238">DNA-binding</keyword>
<dbReference type="InterPro" id="IPR001647">
    <property type="entry name" value="HTH_TetR"/>
</dbReference>
<dbReference type="EMBL" id="JBEYXV010000023">
    <property type="protein sequence ID" value="MEU6825994.1"/>
    <property type="molecule type" value="Genomic_DNA"/>
</dbReference>
<dbReference type="InterPro" id="IPR009057">
    <property type="entry name" value="Homeodomain-like_sf"/>
</dbReference>
<accession>A0ABV3BY97</accession>
<reference evidence="7 8" key="1">
    <citation type="submission" date="2024-06" db="EMBL/GenBank/DDBJ databases">
        <title>The Natural Products Discovery Center: Release of the First 8490 Sequenced Strains for Exploring Actinobacteria Biosynthetic Diversity.</title>
        <authorList>
            <person name="Kalkreuter E."/>
            <person name="Kautsar S.A."/>
            <person name="Yang D."/>
            <person name="Bader C.D."/>
            <person name="Teijaro C.N."/>
            <person name="Fluegel L."/>
            <person name="Davis C.M."/>
            <person name="Simpson J.R."/>
            <person name="Lauterbach L."/>
            <person name="Steele A.D."/>
            <person name="Gui C."/>
            <person name="Meng S."/>
            <person name="Li G."/>
            <person name="Viehrig K."/>
            <person name="Ye F."/>
            <person name="Su P."/>
            <person name="Kiefer A.F."/>
            <person name="Nichols A."/>
            <person name="Cepeda A.J."/>
            <person name="Yan W."/>
            <person name="Fan B."/>
            <person name="Jiang Y."/>
            <person name="Adhikari A."/>
            <person name="Zheng C.-J."/>
            <person name="Schuster L."/>
            <person name="Cowan T.M."/>
            <person name="Smanski M.J."/>
            <person name="Chevrette M.G."/>
            <person name="De Carvalho L.P.S."/>
            <person name="Shen B."/>
        </authorList>
    </citation>
    <scope>NUCLEOTIDE SEQUENCE [LARGE SCALE GENOMIC DNA]</scope>
    <source>
        <strain evidence="7 8">NPDC046838</strain>
    </source>
</reference>
<dbReference type="Proteomes" id="UP001551176">
    <property type="component" value="Unassembled WGS sequence"/>
</dbReference>
<evidence type="ECO:0000313" key="8">
    <source>
        <dbReference type="Proteomes" id="UP001551176"/>
    </source>
</evidence>
<name>A0ABV3BY97_9ACTN</name>
<evidence type="ECO:0000256" key="5">
    <source>
        <dbReference type="PROSITE-ProRule" id="PRU00335"/>
    </source>
</evidence>
<comment type="caution">
    <text evidence="7">The sequence shown here is derived from an EMBL/GenBank/DDBJ whole genome shotgun (WGS) entry which is preliminary data.</text>
</comment>
<feature type="domain" description="HTH tetR-type" evidence="6">
    <location>
        <begin position="8"/>
        <end position="68"/>
    </location>
</feature>
<dbReference type="Pfam" id="PF00440">
    <property type="entry name" value="TetR_N"/>
    <property type="match status" value="1"/>
</dbReference>
<dbReference type="RefSeq" id="WP_359356860.1">
    <property type="nucleotide sequence ID" value="NZ_JBEYXV010000023.1"/>
</dbReference>
<evidence type="ECO:0000259" key="6">
    <source>
        <dbReference type="PROSITE" id="PS50977"/>
    </source>
</evidence>
<feature type="DNA-binding region" description="H-T-H motif" evidence="5">
    <location>
        <begin position="31"/>
        <end position="50"/>
    </location>
</feature>
<keyword evidence="1" id="KW-0678">Repressor</keyword>
<evidence type="ECO:0000313" key="7">
    <source>
        <dbReference type="EMBL" id="MEU6825994.1"/>
    </source>
</evidence>
<protein>
    <submittedName>
        <fullName evidence="7">TetR/AcrR family transcriptional regulator</fullName>
    </submittedName>
</protein>
<dbReference type="SUPFAM" id="SSF46689">
    <property type="entry name" value="Homeodomain-like"/>
    <property type="match status" value="1"/>
</dbReference>
<sequence>MPRVADHEERRLQVAAAVGRVIAAEGLNAVTVARTAAEAGISVGLVQHYFRSKDEMLLFAYGHVLERFEQRVTALIGSAEVVGTRIEHMVLDALAESMPLDTERRQDWRVALAFTGRAADDPRLGELKTAALNRTRAHIAQAVVNAKECGEVDAGRDEHVEAARIAAYAEGLTSHLYADPEGLPPAAALAALADHLAGVFTGVCTLRDREPGERPSAR</sequence>
<keyword evidence="8" id="KW-1185">Reference proteome</keyword>
<evidence type="ECO:0000256" key="2">
    <source>
        <dbReference type="ARBA" id="ARBA00023015"/>
    </source>
</evidence>
<evidence type="ECO:0000256" key="3">
    <source>
        <dbReference type="ARBA" id="ARBA00023125"/>
    </source>
</evidence>
<keyword evidence="4" id="KW-0804">Transcription</keyword>
<dbReference type="InterPro" id="IPR039538">
    <property type="entry name" value="BetI_C"/>
</dbReference>
<dbReference type="SUPFAM" id="SSF48498">
    <property type="entry name" value="Tetracyclin repressor-like, C-terminal domain"/>
    <property type="match status" value="1"/>
</dbReference>
<dbReference type="InterPro" id="IPR050109">
    <property type="entry name" value="HTH-type_TetR-like_transc_reg"/>
</dbReference>
<dbReference type="InterPro" id="IPR036271">
    <property type="entry name" value="Tet_transcr_reg_TetR-rel_C_sf"/>
</dbReference>
<dbReference type="PANTHER" id="PTHR30055">
    <property type="entry name" value="HTH-TYPE TRANSCRIPTIONAL REGULATOR RUTR"/>
    <property type="match status" value="1"/>
</dbReference>
<evidence type="ECO:0000256" key="1">
    <source>
        <dbReference type="ARBA" id="ARBA00022491"/>
    </source>
</evidence>